<gene>
    <name evidence="15" type="primary">sbcC</name>
    <name evidence="15" type="ORF">QQM35_07980</name>
</gene>
<keyword evidence="8 15" id="KW-0378">Hydrolase</keyword>
<evidence type="ECO:0000256" key="7">
    <source>
        <dbReference type="ARBA" id="ARBA00022759"/>
    </source>
</evidence>
<evidence type="ECO:0000256" key="8">
    <source>
        <dbReference type="ARBA" id="ARBA00022801"/>
    </source>
</evidence>
<feature type="coiled-coil region" evidence="13">
    <location>
        <begin position="537"/>
        <end position="842"/>
    </location>
</feature>
<feature type="coiled-coil region" evidence="13">
    <location>
        <begin position="351"/>
        <end position="487"/>
    </location>
</feature>
<evidence type="ECO:0000256" key="4">
    <source>
        <dbReference type="ARBA" id="ARBA00022705"/>
    </source>
</evidence>
<dbReference type="EMBL" id="CP128355">
    <property type="protein sequence ID" value="XAF70008.1"/>
    <property type="molecule type" value="Genomic_DNA"/>
</dbReference>
<keyword evidence="5" id="KW-0540">Nuclease</keyword>
<dbReference type="GO" id="GO:0004527">
    <property type="term" value="F:exonuclease activity"/>
    <property type="evidence" value="ECO:0007669"/>
    <property type="project" value="UniProtKB-KW"/>
</dbReference>
<dbReference type="PANTHER" id="PTHR32114:SF2">
    <property type="entry name" value="ABC TRANSPORTER ABCH.3"/>
    <property type="match status" value="1"/>
</dbReference>
<evidence type="ECO:0000313" key="15">
    <source>
        <dbReference type="EMBL" id="XAF70008.1"/>
    </source>
</evidence>
<feature type="coiled-coil region" evidence="13">
    <location>
        <begin position="249"/>
        <end position="313"/>
    </location>
</feature>
<dbReference type="SUPFAM" id="SSF52540">
    <property type="entry name" value="P-loop containing nucleoside triphosphate hydrolases"/>
    <property type="match status" value="2"/>
</dbReference>
<evidence type="ECO:0000256" key="3">
    <source>
        <dbReference type="ARBA" id="ARBA00013368"/>
    </source>
</evidence>
<protein>
    <recommendedName>
        <fullName evidence="3">Nuclease SbcCD subunit C</fullName>
    </recommendedName>
</protein>
<reference evidence="15 16" key="1">
    <citation type="journal article" date="2024" name="Pathogens">
        <title>Staphylococcus hsinchuensis sp. nov., Isolated from Soymilk.</title>
        <authorList>
            <person name="Wang Y.T."/>
            <person name="Lin Y.C."/>
            <person name="Hsieh Y.H."/>
            <person name="Lin Y.T."/>
            <person name="Hamada M."/>
            <person name="Chen C.C."/>
            <person name="Liou J.S."/>
            <person name="Lee A.Y."/>
            <person name="Zhang W.L."/>
            <person name="Chen Y.T."/>
            <person name="Huang C.H."/>
        </authorList>
    </citation>
    <scope>NUCLEOTIDE SEQUENCE [LARGE SCALE GENOMIC DNA]</scope>
    <source>
        <strain evidence="15 16">H164</strain>
    </source>
</reference>
<dbReference type="PROSITE" id="PS50052">
    <property type="entry name" value="GUANYLATE_KINASE_2"/>
    <property type="match status" value="1"/>
</dbReference>
<dbReference type="InterPro" id="IPR008144">
    <property type="entry name" value="Guanylate_kin-like_dom"/>
</dbReference>
<evidence type="ECO:0000256" key="13">
    <source>
        <dbReference type="SAM" id="Coils"/>
    </source>
</evidence>
<comment type="similarity">
    <text evidence="1">Belongs to the SMC family. SbcC subfamily.</text>
</comment>
<accession>A0ABZ3EBD4</accession>
<dbReference type="Proteomes" id="UP001436297">
    <property type="component" value="Chromosome"/>
</dbReference>
<comment type="subunit">
    <text evidence="2">Heterodimer of SbcC and SbcD.</text>
</comment>
<name>A0ABZ3EBD4_9STAP</name>
<keyword evidence="12" id="KW-0233">DNA recombination</keyword>
<evidence type="ECO:0000256" key="6">
    <source>
        <dbReference type="ARBA" id="ARBA00022741"/>
    </source>
</evidence>
<dbReference type="Pfam" id="PF13476">
    <property type="entry name" value="AAA_23"/>
    <property type="match status" value="1"/>
</dbReference>
<evidence type="ECO:0000256" key="2">
    <source>
        <dbReference type="ARBA" id="ARBA00011322"/>
    </source>
</evidence>
<dbReference type="Gene3D" id="3.40.50.300">
    <property type="entry name" value="P-loop containing nucleotide triphosphate hydrolases"/>
    <property type="match status" value="2"/>
</dbReference>
<dbReference type="InterPro" id="IPR038729">
    <property type="entry name" value="Rad50/SbcC_AAA"/>
</dbReference>
<keyword evidence="10" id="KW-0067">ATP-binding</keyword>
<evidence type="ECO:0000313" key="16">
    <source>
        <dbReference type="Proteomes" id="UP001436297"/>
    </source>
</evidence>
<dbReference type="NCBIfam" id="NF041751">
    <property type="entry name" value="sbcc_Staph"/>
    <property type="match status" value="1"/>
</dbReference>
<sequence length="1009" mass="118561">MKPLVVKLKNFGPFLNETIDFRQLQENHLFLISGKTGSGKTMIFDAIVFALFGEASTKDRKEGELRSHFADGKSPMIVEFEFKIRNQQFKIIRQDAFHKEGNKSPTLGQLSIYELVDNQYKLIESKISSGKRYLIDLLGVNVEQFRQLFILPQGEFKRFLLSKSSEKQEILRTLFNSQRFVDIQNKLSEDINEVKSHIEQQYQLLESNWQEINTFDNEILNAHKQITARQTQKILELLPEYTEIGHSIKNELKQQKDFQSKMLKDAEIKLEKNLKLEEAFKNLKTKNEEYEKLITEESEIKTKEKLVKELNEVRPIATLVDTQQKLLDKTAKTTTELEEKQNIVIDISKQLETHSIELNQYKTNNEEIEKKREFLNQCKLFYENAQKYQTSYHSLKQLTETYDEMANKYQQQQNKLNEQKNKLNNRKADYSKIESLNEEIYKLTSHINELKQIDKRKEEHQQLAEETIQIEEKLEQSLNEIQFLKDKYASIDKSNIDLNNKQEIIANIQSAIEVGEQCPICGHEVTEVEQHVDFEDISKRHQEIAELENLLNQQQNKKIQYESELRIKREQLSKFETDIKTDTKTDDLENQLQNKENEKRQLNEENKQVEQLKEHLQQLNQAEHDSQLKLKNIDHEIKQNEITIQDFEKTTQYQDVTLFVQNYKHELKTVQDYDTSLSELERTVQNLTNKLSIEQNNVHFLSQNVSETKAELKQMDNQINSEMKKIGFDSIDQIKIVMERLPEKDKLERTIEQYKKNRQTLEIEIEQLKKQTENEQLEDITQLKSQLQEQQQSYEQIASQLSQHEYKVEFNETKIKIIKQMVEKLEEDLKEQQEIFQLSEVLSGKNPQKLTLENYVLIHYLQRILIQANKRLDIMSGQRYQLVRRQQVSQGYSGLEIDVFDNHSNRSRHITSLSGGETFQASLALALGLSEVVQEESGGISLDSMFVDEGFGTLDQETLETALDTLVGLKSTGRMVGIISHVSELKQRIPLILEVETKQYHSTTRFKMQ</sequence>
<evidence type="ECO:0000256" key="12">
    <source>
        <dbReference type="ARBA" id="ARBA00023172"/>
    </source>
</evidence>
<proteinExistence type="inferred from homology"/>
<dbReference type="PANTHER" id="PTHR32114">
    <property type="entry name" value="ABC TRANSPORTER ABCH.3"/>
    <property type="match status" value="1"/>
</dbReference>
<dbReference type="InterPro" id="IPR027417">
    <property type="entry name" value="P-loop_NTPase"/>
</dbReference>
<keyword evidence="9 15" id="KW-0269">Exonuclease</keyword>
<dbReference type="InterPro" id="IPR053380">
    <property type="entry name" value="SbcCD_Nuclease_C"/>
</dbReference>
<dbReference type="RefSeq" id="WP_342610312.1">
    <property type="nucleotide sequence ID" value="NZ_CP128355.1"/>
</dbReference>
<evidence type="ECO:0000256" key="11">
    <source>
        <dbReference type="ARBA" id="ARBA00023054"/>
    </source>
</evidence>
<feature type="domain" description="Guanylate kinase-like" evidence="14">
    <location>
        <begin position="27"/>
        <end position="236"/>
    </location>
</feature>
<keyword evidence="11 13" id="KW-0175">Coiled coil</keyword>
<evidence type="ECO:0000259" key="14">
    <source>
        <dbReference type="PROSITE" id="PS50052"/>
    </source>
</evidence>
<evidence type="ECO:0000256" key="10">
    <source>
        <dbReference type="ARBA" id="ARBA00022840"/>
    </source>
</evidence>
<dbReference type="Pfam" id="PF13558">
    <property type="entry name" value="SbcC_Walker_B"/>
    <property type="match status" value="1"/>
</dbReference>
<keyword evidence="6" id="KW-0547">Nucleotide-binding</keyword>
<keyword evidence="16" id="KW-1185">Reference proteome</keyword>
<keyword evidence="7" id="KW-0255">Endonuclease</keyword>
<evidence type="ECO:0000256" key="9">
    <source>
        <dbReference type="ARBA" id="ARBA00022839"/>
    </source>
</evidence>
<evidence type="ECO:0000256" key="1">
    <source>
        <dbReference type="ARBA" id="ARBA00006930"/>
    </source>
</evidence>
<keyword evidence="4" id="KW-0235">DNA replication</keyword>
<organism evidence="15 16">
    <name type="scientific">Staphylococcus hsinchuensis</name>
    <dbReference type="NCBI Taxonomy" id="3051183"/>
    <lineage>
        <taxon>Bacteria</taxon>
        <taxon>Bacillati</taxon>
        <taxon>Bacillota</taxon>
        <taxon>Bacilli</taxon>
        <taxon>Bacillales</taxon>
        <taxon>Staphylococcaceae</taxon>
        <taxon>Staphylococcus</taxon>
    </lineage>
</organism>
<evidence type="ECO:0000256" key="5">
    <source>
        <dbReference type="ARBA" id="ARBA00022722"/>
    </source>
</evidence>